<feature type="transmembrane region" description="Helical" evidence="1">
    <location>
        <begin position="12"/>
        <end position="31"/>
    </location>
</feature>
<evidence type="ECO:0000313" key="3">
    <source>
        <dbReference type="Proteomes" id="UP000005104"/>
    </source>
</evidence>
<dbReference type="OrthoDB" id="1798807at2"/>
<protein>
    <submittedName>
        <fullName evidence="2">Uncharacterized protein</fullName>
    </submittedName>
</protein>
<keyword evidence="1" id="KW-0472">Membrane</keyword>
<keyword evidence="3" id="KW-1185">Reference proteome</keyword>
<feature type="transmembrane region" description="Helical" evidence="1">
    <location>
        <begin position="37"/>
        <end position="57"/>
    </location>
</feature>
<evidence type="ECO:0000256" key="1">
    <source>
        <dbReference type="SAM" id="Phobius"/>
    </source>
</evidence>
<dbReference type="Proteomes" id="UP000005104">
    <property type="component" value="Chromosome"/>
</dbReference>
<dbReference type="HOGENOM" id="CLU_1755924_0_0_9"/>
<keyword evidence="1" id="KW-1133">Transmembrane helix</keyword>
<sequence length="148" mass="17384">MHKQLLRRLRLIEGIFANIPFLIGMLLFWVMPLYIGLSSRVIMSLIFVLFLCSVIFTQRVKRLIYVRLLPFMKPLCDYEQQKPASDKSRRKDRIFTVIVIISFIFVMVYPPSIPKQINWEPLKYSISGSLIGLNIGMVWKALTEKFDL</sequence>
<feature type="transmembrane region" description="Helical" evidence="1">
    <location>
        <begin position="94"/>
        <end position="112"/>
    </location>
</feature>
<accession>H5Y2E8</accession>
<reference evidence="2 3" key="1">
    <citation type="submission" date="2011-11" db="EMBL/GenBank/DDBJ databases">
        <title>The Noncontiguous Finished genome of Desulfosporosinus youngiae DSM 17734.</title>
        <authorList>
            <consortium name="US DOE Joint Genome Institute (JGI-PGF)"/>
            <person name="Lucas S."/>
            <person name="Han J."/>
            <person name="Lapidus A."/>
            <person name="Cheng J.-F."/>
            <person name="Goodwin L."/>
            <person name="Pitluck S."/>
            <person name="Peters L."/>
            <person name="Ovchinnikova G."/>
            <person name="Lu M."/>
            <person name="Land M.L."/>
            <person name="Hauser L."/>
            <person name="Pester M."/>
            <person name="Spring S."/>
            <person name="Ollivier B."/>
            <person name="Rattei T."/>
            <person name="Klenk H.-P."/>
            <person name="Wagner M."/>
            <person name="Loy A."/>
            <person name="Woyke T.J."/>
        </authorList>
    </citation>
    <scope>NUCLEOTIDE SEQUENCE [LARGE SCALE GENOMIC DNA]</scope>
    <source>
        <strain evidence="2 3">DSM 17734</strain>
    </source>
</reference>
<evidence type="ECO:0000313" key="2">
    <source>
        <dbReference type="EMBL" id="EHQ88639.1"/>
    </source>
</evidence>
<keyword evidence="1" id="KW-0812">Transmembrane</keyword>
<dbReference type="EMBL" id="CM001441">
    <property type="protein sequence ID" value="EHQ88639.1"/>
    <property type="molecule type" value="Genomic_DNA"/>
</dbReference>
<gene>
    <name evidence="2" type="ORF">DesyoDRAFT_1488</name>
</gene>
<proteinExistence type="predicted"/>
<dbReference type="RefSeq" id="WP_007781292.1">
    <property type="nucleotide sequence ID" value="NZ_CM001441.1"/>
</dbReference>
<name>H5Y2E8_9FIRM</name>
<organism evidence="2 3">
    <name type="scientific">Desulfosporosinus youngiae DSM 17734</name>
    <dbReference type="NCBI Taxonomy" id="768710"/>
    <lineage>
        <taxon>Bacteria</taxon>
        <taxon>Bacillati</taxon>
        <taxon>Bacillota</taxon>
        <taxon>Clostridia</taxon>
        <taxon>Eubacteriales</taxon>
        <taxon>Desulfitobacteriaceae</taxon>
        <taxon>Desulfosporosinus</taxon>
    </lineage>
</organism>
<dbReference type="AlphaFoldDB" id="H5Y2E8"/>